<accession>A0ABR6GQG5</accession>
<evidence type="ECO:0000313" key="1">
    <source>
        <dbReference type="EMBL" id="MBB3194351.1"/>
    </source>
</evidence>
<dbReference type="SUPFAM" id="SSF56112">
    <property type="entry name" value="Protein kinase-like (PK-like)"/>
    <property type="match status" value="1"/>
</dbReference>
<gene>
    <name evidence="1" type="ORF">FHS28_001736</name>
</gene>
<organism evidence="1 2">
    <name type="scientific">Roseateles terrae</name>
    <dbReference type="NCBI Taxonomy" id="431060"/>
    <lineage>
        <taxon>Bacteria</taxon>
        <taxon>Pseudomonadati</taxon>
        <taxon>Pseudomonadota</taxon>
        <taxon>Betaproteobacteria</taxon>
        <taxon>Burkholderiales</taxon>
        <taxon>Sphaerotilaceae</taxon>
        <taxon>Roseateles</taxon>
    </lineage>
</organism>
<name>A0ABR6GQG5_9BURK</name>
<dbReference type="PANTHER" id="PTHR39441:SF1">
    <property type="entry name" value="DUF2252 DOMAIN-CONTAINING PROTEIN"/>
    <property type="match status" value="1"/>
</dbReference>
<dbReference type="EMBL" id="JACHXO010000002">
    <property type="protein sequence ID" value="MBB3194351.1"/>
    <property type="molecule type" value="Genomic_DNA"/>
</dbReference>
<dbReference type="InterPro" id="IPR018721">
    <property type="entry name" value="DUF2252"/>
</dbReference>
<proteinExistence type="predicted"/>
<dbReference type="InterPro" id="IPR011009">
    <property type="entry name" value="Kinase-like_dom_sf"/>
</dbReference>
<sequence>MKMARSAHAYVRGSTARFYEWLDANERSVLPQGPAVWICGDCHIGNLGPVANAEGEVAIQIRDFDQTVIGNPAHDLVRLGLSLAMAVRSSDLPGVTTALMMEQLMVGYRRAFQPRAARPPRPEAVHIALKQASRRTWRHLAEERVQGKTVHFPMGARFWPVTKAEKSAIGQLLEQEDLQRIATSLSRRSDDAPVELLDVAYWKKGCSSLGKLRFAAMLDVGGRAVLGRDLCLVDIKEAARAAAPRYQSAEMPHEYAQRVVEGARHLSPHLGERMVAGRLWDRSVFVRELLPEDMKLELNHITADEARQVARYLAHVVGVAHARQMSAADKRAWAGELSKNLGKSLEAPSWLWNSVVDLVGVHERAYLDHCRRYALESSRRIQQIKQQPA</sequence>
<evidence type="ECO:0000313" key="2">
    <source>
        <dbReference type="Proteomes" id="UP000574369"/>
    </source>
</evidence>
<reference evidence="1 2" key="1">
    <citation type="submission" date="2020-08" db="EMBL/GenBank/DDBJ databases">
        <title>Genomic Encyclopedia of Type Strains, Phase III (KMG-III): the genomes of soil and plant-associated and newly described type strains.</title>
        <authorList>
            <person name="Whitman W."/>
        </authorList>
    </citation>
    <scope>NUCLEOTIDE SEQUENCE [LARGE SCALE GENOMIC DNA]</scope>
    <source>
        <strain evidence="1 2">CECT 7247</strain>
    </source>
</reference>
<dbReference type="Pfam" id="PF10009">
    <property type="entry name" value="DUF2252"/>
    <property type="match status" value="1"/>
</dbReference>
<keyword evidence="2" id="KW-1185">Reference proteome</keyword>
<protein>
    <submittedName>
        <fullName evidence="1">Uncharacterized protein (DUF2252 family)</fullName>
    </submittedName>
</protein>
<comment type="caution">
    <text evidence="1">The sequence shown here is derived from an EMBL/GenBank/DDBJ whole genome shotgun (WGS) entry which is preliminary data.</text>
</comment>
<dbReference type="PANTHER" id="PTHR39441">
    <property type="entry name" value="DUF2252 DOMAIN-CONTAINING PROTEIN"/>
    <property type="match status" value="1"/>
</dbReference>
<dbReference type="Proteomes" id="UP000574369">
    <property type="component" value="Unassembled WGS sequence"/>
</dbReference>